<dbReference type="EMBL" id="CADEAL010001879">
    <property type="protein sequence ID" value="CAB1436303.1"/>
    <property type="molecule type" value="Genomic_DNA"/>
</dbReference>
<feature type="compositionally biased region" description="Low complexity" evidence="1">
    <location>
        <begin position="142"/>
        <end position="152"/>
    </location>
</feature>
<protein>
    <submittedName>
        <fullName evidence="2">Uncharacterized protein</fullName>
    </submittedName>
</protein>
<sequence>MVEARAADNITHPAGALPHSSSLVERLHAVSQAGNATRCLKPETCFCDCVCVFSRRCGARLVVIHASPTVARLTKQFRARTLGGVMLFVEDDVPERNNSTRGTANSLHGGGNELMVTGTGACSSGYVEQICTGHKSYRAQLSPPSSSSASPPGHHRRGCPLSERQSTGTMQPETRTAVK</sequence>
<accession>A0A9N7UPG7</accession>
<feature type="compositionally biased region" description="Polar residues" evidence="1">
    <location>
        <begin position="163"/>
        <end position="179"/>
    </location>
</feature>
<proteinExistence type="predicted"/>
<name>A0A9N7UPG7_PLEPL</name>
<dbReference type="AlphaFoldDB" id="A0A9N7UPG7"/>
<evidence type="ECO:0000256" key="1">
    <source>
        <dbReference type="SAM" id="MobiDB-lite"/>
    </source>
</evidence>
<comment type="caution">
    <text evidence="2">The sequence shown here is derived from an EMBL/GenBank/DDBJ whole genome shotgun (WGS) entry which is preliminary data.</text>
</comment>
<gene>
    <name evidence="2" type="ORF">PLEPLA_LOCUS24335</name>
</gene>
<evidence type="ECO:0000313" key="2">
    <source>
        <dbReference type="EMBL" id="CAB1436303.1"/>
    </source>
</evidence>
<evidence type="ECO:0000313" key="3">
    <source>
        <dbReference type="Proteomes" id="UP001153269"/>
    </source>
</evidence>
<organism evidence="2 3">
    <name type="scientific">Pleuronectes platessa</name>
    <name type="common">European plaice</name>
    <dbReference type="NCBI Taxonomy" id="8262"/>
    <lineage>
        <taxon>Eukaryota</taxon>
        <taxon>Metazoa</taxon>
        <taxon>Chordata</taxon>
        <taxon>Craniata</taxon>
        <taxon>Vertebrata</taxon>
        <taxon>Euteleostomi</taxon>
        <taxon>Actinopterygii</taxon>
        <taxon>Neopterygii</taxon>
        <taxon>Teleostei</taxon>
        <taxon>Neoteleostei</taxon>
        <taxon>Acanthomorphata</taxon>
        <taxon>Carangaria</taxon>
        <taxon>Pleuronectiformes</taxon>
        <taxon>Pleuronectoidei</taxon>
        <taxon>Pleuronectidae</taxon>
        <taxon>Pleuronectes</taxon>
    </lineage>
</organism>
<reference evidence="2" key="1">
    <citation type="submission" date="2020-03" db="EMBL/GenBank/DDBJ databases">
        <authorList>
            <person name="Weist P."/>
        </authorList>
    </citation>
    <scope>NUCLEOTIDE SEQUENCE</scope>
</reference>
<feature type="region of interest" description="Disordered" evidence="1">
    <location>
        <begin position="138"/>
        <end position="179"/>
    </location>
</feature>
<dbReference type="Proteomes" id="UP001153269">
    <property type="component" value="Unassembled WGS sequence"/>
</dbReference>
<keyword evidence="3" id="KW-1185">Reference proteome</keyword>